<comment type="subcellular location">
    <subcellularLocation>
        <location evidence="1">Nucleus</location>
    </subcellularLocation>
</comment>
<dbReference type="SMART" id="SM00249">
    <property type="entry name" value="PHD"/>
    <property type="match status" value="1"/>
</dbReference>
<dbReference type="CDD" id="cd12148">
    <property type="entry name" value="fungal_TF_MHR"/>
    <property type="match status" value="1"/>
</dbReference>
<feature type="domain" description="Zinc finger PHD-type" evidence="10">
    <location>
        <begin position="262"/>
        <end position="307"/>
    </location>
</feature>
<accession>A0A0C9MVG0</accession>
<keyword evidence="7" id="KW-0539">Nucleus</keyword>
<dbReference type="GO" id="GO:0006325">
    <property type="term" value="P:chromatin organization"/>
    <property type="evidence" value="ECO:0007669"/>
    <property type="project" value="UniProtKB-KW"/>
</dbReference>
<organism evidence="12">
    <name type="scientific">Mucor ambiguus</name>
    <dbReference type="NCBI Taxonomy" id="91626"/>
    <lineage>
        <taxon>Eukaryota</taxon>
        <taxon>Fungi</taxon>
        <taxon>Fungi incertae sedis</taxon>
        <taxon>Mucoromycota</taxon>
        <taxon>Mucoromycotina</taxon>
        <taxon>Mucoromycetes</taxon>
        <taxon>Mucorales</taxon>
        <taxon>Mucorineae</taxon>
        <taxon>Mucoraceae</taxon>
        <taxon>Mucor</taxon>
    </lineage>
</organism>
<comment type="similarity">
    <text evidence="2">Belongs to the ING family.</text>
</comment>
<feature type="site" description="Histone H3K4me3 binding" evidence="8">
    <location>
        <position position="273"/>
    </location>
</feature>
<evidence type="ECO:0000256" key="3">
    <source>
        <dbReference type="ARBA" id="ARBA00022723"/>
    </source>
</evidence>
<dbReference type="Pfam" id="PF12998">
    <property type="entry name" value="ING"/>
    <property type="match status" value="1"/>
</dbReference>
<evidence type="ECO:0000256" key="9">
    <source>
        <dbReference type="SAM" id="MobiDB-lite"/>
    </source>
</evidence>
<feature type="compositionally biased region" description="Polar residues" evidence="9">
    <location>
        <begin position="235"/>
        <end position="244"/>
    </location>
</feature>
<dbReference type="FunFam" id="3.30.40.10:FF:000016">
    <property type="entry name" value="Inhibitor of growth protein"/>
    <property type="match status" value="1"/>
</dbReference>
<evidence type="ECO:0000256" key="1">
    <source>
        <dbReference type="ARBA" id="ARBA00004123"/>
    </source>
</evidence>
<keyword evidence="6" id="KW-0156">Chromatin regulator</keyword>
<evidence type="ECO:0008006" key="14">
    <source>
        <dbReference type="Google" id="ProtNLM"/>
    </source>
</evidence>
<dbReference type="Gene3D" id="6.10.140.1740">
    <property type="match status" value="1"/>
</dbReference>
<evidence type="ECO:0000256" key="6">
    <source>
        <dbReference type="ARBA" id="ARBA00022853"/>
    </source>
</evidence>
<dbReference type="InterPro" id="IPR024610">
    <property type="entry name" value="ING_N_histone-binding"/>
</dbReference>
<dbReference type="GO" id="GO:0006355">
    <property type="term" value="P:regulation of DNA-templated transcription"/>
    <property type="evidence" value="ECO:0007669"/>
    <property type="project" value="TreeGrafter"/>
</dbReference>
<dbReference type="InterPro" id="IPR001965">
    <property type="entry name" value="Znf_PHD"/>
</dbReference>
<evidence type="ECO:0000256" key="5">
    <source>
        <dbReference type="ARBA" id="ARBA00022833"/>
    </source>
</evidence>
<dbReference type="GO" id="GO:0005634">
    <property type="term" value="C:nucleus"/>
    <property type="evidence" value="ECO:0007669"/>
    <property type="project" value="UniProtKB-SubCell"/>
</dbReference>
<evidence type="ECO:0000313" key="13">
    <source>
        <dbReference type="Proteomes" id="UP000053815"/>
    </source>
</evidence>
<evidence type="ECO:0000256" key="4">
    <source>
        <dbReference type="ARBA" id="ARBA00022771"/>
    </source>
</evidence>
<dbReference type="GO" id="GO:0003677">
    <property type="term" value="F:DNA binding"/>
    <property type="evidence" value="ECO:0007669"/>
    <property type="project" value="InterPro"/>
</dbReference>
<evidence type="ECO:0000256" key="8">
    <source>
        <dbReference type="PIRSR" id="PIRSR628651-50"/>
    </source>
</evidence>
<sequence>MKSAHSVPKHFDNLVYLDDYIDTIEAVPLDLQRNFTLMRELDGYAQELMDTVSKDAIELIDNIKDMDPNLRLDKLKNLSNVLTETLKRGEEKVALAKSTYDAVDRHCNRLDADLVKFEEDQTVGDSRITALPGLQPSARSLKDGADVRERATKRLERERKDPKGEKKSKCVYHEDCDSETNLLPGSIVVKKRKTAKDPNSVANGGAPPSPAVRAQALKESKSLKNLEKEKTKSTYNTSKNSNGKPKTVVPADLPIDPNEPLYCYCQQVSYGEMVACDNTDCEIEWFHLACVDLKTVPKGKWYCTHERISPLSFTKKDSNVSSPVLIDQFLKEAIQILKHADNSLNKDATLTDNDTVAETDEQQDNAVTWQLNLTPTMMTLDTSILTVSGLEKVLELIRINVKPQPPKFKYKKKVNSDQFNAMFRHILEPVLRLSAVMTMPRLEQLERYHSMQLMRHCVQCFIDCGYSFFLDVPSLIANTEMILSQPGAAKEHTVETLLILSICTLMIHHTTLHHRGLVSVANALMHAYYGQARQLLQDLFDVHHISVVQSMFILSLFPQGHMHLFSQARIRTPLLTMAIRMALAMDLHKLDRQNTKESDQKERLRRLGWMLLCADYYADFNTTGQTGLIDVADWHVDFPQPLPNESASIKVEFFSQYCRIVMLRKMELLKSAYMLSLQSPKALESGLDEQLFQTYFNTPDIFKLDFDTPNQAWNIRSNFESLLLHELYCHSQIFARVPFIPKRYFDAFIKEEEASRCADLNDIYQRIVRVTDTANTSLPFTKINPSTITMTTDFATENDHELEFYVVVGCLTILNNYTLILEALTYMDTIGCHYSPVYGIMLTIHLYLIIDRSCHIPEVKSMCQINLNRSQLILRRARTVFADPAILFIERILARHNISPQEDTPICTLDSRTHNIIRSLQAKASYLHHHYDDNEDDDFKE</sequence>
<dbReference type="InterPro" id="IPR011011">
    <property type="entry name" value="Znf_FYVE_PHD"/>
</dbReference>
<feature type="domain" description="Inhibitor of growth protein N-terminal histone-binding" evidence="11">
    <location>
        <begin position="16"/>
        <end position="117"/>
    </location>
</feature>
<dbReference type="InterPro" id="IPR007219">
    <property type="entry name" value="XnlR_reg_dom"/>
</dbReference>
<feature type="site" description="Histone H3K4me3 binding" evidence="8">
    <location>
        <position position="262"/>
    </location>
</feature>
<evidence type="ECO:0000256" key="7">
    <source>
        <dbReference type="ARBA" id="ARBA00023242"/>
    </source>
</evidence>
<proteinExistence type="inferred from homology"/>
<evidence type="ECO:0000259" key="11">
    <source>
        <dbReference type="SMART" id="SM01408"/>
    </source>
</evidence>
<dbReference type="STRING" id="91626.A0A0C9MVG0"/>
<gene>
    <name evidence="12" type="ORF">MAM1_0111d05570</name>
</gene>
<name>A0A0C9MVG0_9FUNG</name>
<evidence type="ECO:0000313" key="12">
    <source>
        <dbReference type="EMBL" id="GAN06093.1"/>
    </source>
</evidence>
<dbReference type="OrthoDB" id="2283488at2759"/>
<dbReference type="Pfam" id="PF04082">
    <property type="entry name" value="Fungal_trans"/>
    <property type="match status" value="1"/>
</dbReference>
<dbReference type="SMART" id="SM01408">
    <property type="entry name" value="ING"/>
    <property type="match status" value="1"/>
</dbReference>
<dbReference type="PANTHER" id="PTHR10333">
    <property type="entry name" value="INHIBITOR OF GROWTH PROTEIN"/>
    <property type="match status" value="1"/>
</dbReference>
<keyword evidence="5" id="KW-0862">Zinc</keyword>
<protein>
    <recommendedName>
        <fullName evidence="14">Chromatin modification-related protein</fullName>
    </recommendedName>
</protein>
<dbReference type="AlphaFoldDB" id="A0A0C9MVG0"/>
<dbReference type="CDD" id="cd15505">
    <property type="entry name" value="PHD_ING"/>
    <property type="match status" value="1"/>
</dbReference>
<keyword evidence="4" id="KW-0863">Zinc-finger</keyword>
<feature type="region of interest" description="Disordered" evidence="9">
    <location>
        <begin position="191"/>
        <end position="251"/>
    </location>
</feature>
<feature type="compositionally biased region" description="Basic and acidic residues" evidence="9">
    <location>
        <begin position="216"/>
        <end position="232"/>
    </location>
</feature>
<reference evidence="12" key="1">
    <citation type="submission" date="2014-09" db="EMBL/GenBank/DDBJ databases">
        <title>Draft genome sequence of an oleaginous Mucoromycotina fungus Mucor ambiguus NBRC6742.</title>
        <authorList>
            <person name="Takeda I."/>
            <person name="Yamane N."/>
            <person name="Morita T."/>
            <person name="Tamano K."/>
            <person name="Machida M."/>
            <person name="Baker S."/>
            <person name="Koike H."/>
        </authorList>
    </citation>
    <scope>NUCLEOTIDE SEQUENCE</scope>
    <source>
        <strain evidence="12">NBRC 6742</strain>
    </source>
</reference>
<evidence type="ECO:0000256" key="2">
    <source>
        <dbReference type="ARBA" id="ARBA00010210"/>
    </source>
</evidence>
<dbReference type="Proteomes" id="UP000053815">
    <property type="component" value="Unassembled WGS sequence"/>
</dbReference>
<dbReference type="CDD" id="cd16859">
    <property type="entry name" value="ING_ING4_5"/>
    <property type="match status" value="1"/>
</dbReference>
<dbReference type="Gene3D" id="3.30.40.10">
    <property type="entry name" value="Zinc/RING finger domain, C3HC4 (zinc finger)"/>
    <property type="match status" value="1"/>
</dbReference>
<dbReference type="GO" id="GO:0008270">
    <property type="term" value="F:zinc ion binding"/>
    <property type="evidence" value="ECO:0007669"/>
    <property type="project" value="UniProtKB-KW"/>
</dbReference>
<dbReference type="PANTHER" id="PTHR10333:SF42">
    <property type="entry name" value="INHIBITOR OF GROWTH PROTEIN 5"/>
    <property type="match status" value="1"/>
</dbReference>
<keyword evidence="3" id="KW-0479">Metal-binding</keyword>
<feature type="site" description="Histone H3K4me3 binding" evidence="8">
    <location>
        <position position="277"/>
    </location>
</feature>
<evidence type="ECO:0000259" key="10">
    <source>
        <dbReference type="SMART" id="SM00249"/>
    </source>
</evidence>
<dbReference type="EMBL" id="DF836400">
    <property type="protein sequence ID" value="GAN06093.1"/>
    <property type="molecule type" value="Genomic_DNA"/>
</dbReference>
<feature type="site" description="Histone H3K4me3 binding" evidence="8">
    <location>
        <position position="285"/>
    </location>
</feature>
<dbReference type="InterPro" id="IPR028651">
    <property type="entry name" value="ING_fam"/>
</dbReference>
<dbReference type="InterPro" id="IPR013083">
    <property type="entry name" value="Znf_RING/FYVE/PHD"/>
</dbReference>
<keyword evidence="13" id="KW-1185">Reference proteome</keyword>
<dbReference type="SUPFAM" id="SSF57903">
    <property type="entry name" value="FYVE/PHD zinc finger"/>
    <property type="match status" value="1"/>
</dbReference>
<dbReference type="GO" id="GO:0006351">
    <property type="term" value="P:DNA-templated transcription"/>
    <property type="evidence" value="ECO:0007669"/>
    <property type="project" value="InterPro"/>
</dbReference>